<dbReference type="EMBL" id="NIGF01000009">
    <property type="protein sequence ID" value="PQV63663.1"/>
    <property type="molecule type" value="Genomic_DNA"/>
</dbReference>
<dbReference type="OrthoDB" id="4827574at2"/>
<name>A0A2S8SS76_9BACT</name>
<evidence type="ECO:0000313" key="2">
    <source>
        <dbReference type="Proteomes" id="UP000237684"/>
    </source>
</evidence>
<dbReference type="AlphaFoldDB" id="A0A2S8SS76"/>
<proteinExistence type="predicted"/>
<keyword evidence="2" id="KW-1185">Reference proteome</keyword>
<protein>
    <submittedName>
        <fullName evidence="1">Uncharacterized protein</fullName>
    </submittedName>
</protein>
<sequence length="128" mass="15078">MALFSLTDEWTIELGEEFERRVEDGSLVFSHEDRAVWVDLFEDHRPIPQKMKMLRDDAPQDAKSWTFELEGLLKFAYLERDEENENYELTSLCAVATGYALMIFYFDDDEFLAWALGCWKSVRFEADA</sequence>
<comment type="caution">
    <text evidence="1">The sequence shown here is derived from an EMBL/GenBank/DDBJ whole genome shotgun (WGS) entry which is preliminary data.</text>
</comment>
<accession>A0A2S8SS76</accession>
<dbReference type="Proteomes" id="UP000237684">
    <property type="component" value="Unassembled WGS sequence"/>
</dbReference>
<reference evidence="1 2" key="1">
    <citation type="journal article" date="2018" name="Syst. Appl. Microbiol.">
        <title>Abditibacterium utsteinense sp. nov., the first cultivated member of candidate phylum FBP, isolated from ice-free Antarctic soil samples.</title>
        <authorList>
            <person name="Tahon G."/>
            <person name="Tytgat B."/>
            <person name="Lebbe L."/>
            <person name="Carlier A."/>
            <person name="Willems A."/>
        </authorList>
    </citation>
    <scope>NUCLEOTIDE SEQUENCE [LARGE SCALE GENOMIC DNA]</scope>
    <source>
        <strain evidence="1 2">LMG 29911</strain>
    </source>
</reference>
<dbReference type="RefSeq" id="WP_105483823.1">
    <property type="nucleotide sequence ID" value="NZ_NIGF01000009.1"/>
</dbReference>
<dbReference type="InParanoid" id="A0A2S8SS76"/>
<gene>
    <name evidence="1" type="ORF">B1R32_1092</name>
</gene>
<evidence type="ECO:0000313" key="1">
    <source>
        <dbReference type="EMBL" id="PQV63663.1"/>
    </source>
</evidence>
<organism evidence="1 2">
    <name type="scientific">Abditibacterium utsteinense</name>
    <dbReference type="NCBI Taxonomy" id="1960156"/>
    <lineage>
        <taxon>Bacteria</taxon>
        <taxon>Pseudomonadati</taxon>
        <taxon>Abditibacteriota</taxon>
        <taxon>Abditibacteriia</taxon>
        <taxon>Abditibacteriales</taxon>
        <taxon>Abditibacteriaceae</taxon>
        <taxon>Abditibacterium</taxon>
    </lineage>
</organism>